<evidence type="ECO:0000313" key="4">
    <source>
        <dbReference type="Proteomes" id="UP000774570"/>
    </source>
</evidence>
<keyword evidence="4" id="KW-1185">Reference proteome</keyword>
<reference evidence="3 4" key="1">
    <citation type="submission" date="2021-07" db="EMBL/GenBank/DDBJ databases">
        <title>Actinomadura sp. PM05-2 isolated from lichen.</title>
        <authorList>
            <person name="Somphong A."/>
            <person name="Phongsopitanun W."/>
            <person name="Tanasupawat S."/>
            <person name="Peongsungnone V."/>
        </authorList>
    </citation>
    <scope>NUCLEOTIDE SEQUENCE [LARGE SCALE GENOMIC DNA]</scope>
    <source>
        <strain evidence="3 4">PM05-2</strain>
    </source>
</reference>
<organism evidence="3 4">
    <name type="scientific">Actinomadura parmotrematis</name>
    <dbReference type="NCBI Taxonomy" id="2864039"/>
    <lineage>
        <taxon>Bacteria</taxon>
        <taxon>Bacillati</taxon>
        <taxon>Actinomycetota</taxon>
        <taxon>Actinomycetes</taxon>
        <taxon>Streptosporangiales</taxon>
        <taxon>Thermomonosporaceae</taxon>
        <taxon>Actinomadura</taxon>
    </lineage>
</organism>
<dbReference type="InterPro" id="IPR012349">
    <property type="entry name" value="Split_barrel_FMN-bd"/>
</dbReference>
<dbReference type="InterPro" id="IPR004378">
    <property type="entry name" value="F420H2_quin_Rdtase"/>
</dbReference>
<comment type="similarity">
    <text evidence="1">Belongs to the F420H(2)-dependent quinone reductase family.</text>
</comment>
<accession>A0ABS7G1Q8</accession>
<dbReference type="PANTHER" id="PTHR39428">
    <property type="entry name" value="F420H(2)-DEPENDENT QUINONE REDUCTASE RV1261C"/>
    <property type="match status" value="1"/>
</dbReference>
<dbReference type="Pfam" id="PF04075">
    <property type="entry name" value="F420H2_quin_red"/>
    <property type="match status" value="1"/>
</dbReference>
<proteinExistence type="inferred from homology"/>
<dbReference type="PANTHER" id="PTHR39428:SF1">
    <property type="entry name" value="F420H(2)-DEPENDENT QUINONE REDUCTASE RV1261C"/>
    <property type="match status" value="1"/>
</dbReference>
<dbReference type="Gene3D" id="2.30.110.10">
    <property type="entry name" value="Electron Transport, Fmn-binding Protein, Chain A"/>
    <property type="match status" value="1"/>
</dbReference>
<sequence>MLFGREHVERYQETGGAEGHDWQGTTVLLLTTTGRRSGEPRTTPLIYQEDGDDHVVVASKGGDPKHPLWYENLSADPKVRVQVRDEVFDARARTATAEERPRLWAKMAATWPAYDEYQAKTDREIPIVVLERV</sequence>
<dbReference type="SUPFAM" id="SSF50475">
    <property type="entry name" value="FMN-binding split barrel"/>
    <property type="match status" value="1"/>
</dbReference>
<dbReference type="RefSeq" id="WP_220169387.1">
    <property type="nucleotide sequence ID" value="NZ_JAIBOA010000021.1"/>
</dbReference>
<dbReference type="NCBIfam" id="TIGR00026">
    <property type="entry name" value="hi_GC_TIGR00026"/>
    <property type="match status" value="1"/>
</dbReference>
<evidence type="ECO:0000256" key="2">
    <source>
        <dbReference type="ARBA" id="ARBA00049106"/>
    </source>
</evidence>
<comment type="catalytic activity">
    <reaction evidence="2">
        <text>oxidized coenzyme F420-(gamma-L-Glu)(n) + a quinol + H(+) = reduced coenzyme F420-(gamma-L-Glu)(n) + a quinone</text>
        <dbReference type="Rhea" id="RHEA:39663"/>
        <dbReference type="Rhea" id="RHEA-COMP:12939"/>
        <dbReference type="Rhea" id="RHEA-COMP:14378"/>
        <dbReference type="ChEBI" id="CHEBI:15378"/>
        <dbReference type="ChEBI" id="CHEBI:24646"/>
        <dbReference type="ChEBI" id="CHEBI:132124"/>
        <dbReference type="ChEBI" id="CHEBI:133980"/>
        <dbReference type="ChEBI" id="CHEBI:139511"/>
    </reaction>
</comment>
<evidence type="ECO:0000313" key="3">
    <source>
        <dbReference type="EMBL" id="MBW8486150.1"/>
    </source>
</evidence>
<gene>
    <name evidence="3" type="ORF">K1Y72_27525</name>
</gene>
<name>A0ABS7G1Q8_9ACTN</name>
<comment type="caution">
    <text evidence="3">The sequence shown here is derived from an EMBL/GenBank/DDBJ whole genome shotgun (WGS) entry which is preliminary data.</text>
</comment>
<evidence type="ECO:0000256" key="1">
    <source>
        <dbReference type="ARBA" id="ARBA00008710"/>
    </source>
</evidence>
<dbReference type="EMBL" id="JAIBOA010000021">
    <property type="protein sequence ID" value="MBW8486150.1"/>
    <property type="molecule type" value="Genomic_DNA"/>
</dbReference>
<protein>
    <submittedName>
        <fullName evidence="3">Nitroreductase family deazaflavin-dependent oxidoreductase</fullName>
    </submittedName>
</protein>
<dbReference type="Proteomes" id="UP000774570">
    <property type="component" value="Unassembled WGS sequence"/>
</dbReference>